<organism evidence="13 15">
    <name type="scientific">Proteus penneri</name>
    <dbReference type="NCBI Taxonomy" id="102862"/>
    <lineage>
        <taxon>Bacteria</taxon>
        <taxon>Pseudomonadati</taxon>
        <taxon>Pseudomonadota</taxon>
        <taxon>Gammaproteobacteria</taxon>
        <taxon>Enterobacterales</taxon>
        <taxon>Morganellaceae</taxon>
        <taxon>Proteus</taxon>
    </lineage>
</organism>
<dbReference type="EMBL" id="CVRY01000001">
    <property type="protein sequence ID" value="CRL59590.1"/>
    <property type="molecule type" value="Genomic_DNA"/>
</dbReference>
<gene>
    <name evidence="13" type="primary">fabZ_1</name>
    <name evidence="14" type="synonym">fabZ</name>
    <name evidence="13" type="ORF">BN1804_00522</name>
    <name evidence="14" type="ORF">JFQ69_10370</name>
</gene>
<keyword evidence="8" id="KW-0443">Lipid metabolism</keyword>
<dbReference type="Proteomes" id="UP000183920">
    <property type="component" value="Unassembled WGS sequence"/>
</dbReference>
<keyword evidence="9 14" id="KW-0456">Lyase</keyword>
<evidence type="ECO:0000256" key="4">
    <source>
        <dbReference type="ARBA" id="ARBA00017176"/>
    </source>
</evidence>
<proteinExistence type="inferred from homology"/>
<dbReference type="Gene3D" id="3.10.129.10">
    <property type="entry name" value="Hotdog Thioesterase"/>
    <property type="match status" value="1"/>
</dbReference>
<reference evidence="13" key="2">
    <citation type="submission" date="2015-06" db="EMBL/GenBank/DDBJ databases">
        <authorList>
            <person name="Urmite Genomes Urmite Genomes"/>
        </authorList>
    </citation>
    <scope>NUCLEOTIDE SEQUENCE [LARGE SCALE GENOMIC DNA]</scope>
    <source>
        <strain evidence="13">CSUR P1867</strain>
    </source>
</reference>
<reference evidence="14 16" key="3">
    <citation type="submission" date="2020-12" db="EMBL/GenBank/DDBJ databases">
        <title>Enhanced detection system for hospital associated transmission using whole genome sequencing surveillance.</title>
        <authorList>
            <person name="Harrison L.H."/>
            <person name="Van Tyne D."/>
            <person name="Marsh J.W."/>
            <person name="Griffith M.P."/>
            <person name="Snyder D.J."/>
            <person name="Cooper V.S."/>
            <person name="Mustapha M."/>
        </authorList>
    </citation>
    <scope>NUCLEOTIDE SEQUENCE [LARGE SCALE GENOMIC DNA]</scope>
    <source>
        <strain evidence="14 16">PR00195</strain>
    </source>
</reference>
<dbReference type="Proteomes" id="UP000619976">
    <property type="component" value="Unassembled WGS sequence"/>
</dbReference>
<dbReference type="InterPro" id="IPR013114">
    <property type="entry name" value="FabA_FabZ"/>
</dbReference>
<dbReference type="PANTHER" id="PTHR30272:SF1">
    <property type="entry name" value="3-HYDROXYACYL-[ACYL-CARRIER-PROTEIN] DEHYDRATASE"/>
    <property type="match status" value="1"/>
</dbReference>
<evidence type="ECO:0000256" key="1">
    <source>
        <dbReference type="ARBA" id="ARBA00004496"/>
    </source>
</evidence>
<dbReference type="PANTHER" id="PTHR30272">
    <property type="entry name" value="3-HYDROXYACYL-[ACYL-CARRIER-PROTEIN] DEHYDRATASE"/>
    <property type="match status" value="1"/>
</dbReference>
<keyword evidence="7" id="KW-0441">Lipid A biosynthesis</keyword>
<evidence type="ECO:0000313" key="15">
    <source>
        <dbReference type="Proteomes" id="UP000183920"/>
    </source>
</evidence>
<accession>A0A0G4Q193</accession>
<evidence type="ECO:0000313" key="14">
    <source>
        <dbReference type="EMBL" id="MBJ2118065.1"/>
    </source>
</evidence>
<dbReference type="AlphaFoldDB" id="A0A0G4Q193"/>
<comment type="subcellular location">
    <subcellularLocation>
        <location evidence="1">Cytoplasm</location>
    </subcellularLocation>
</comment>
<dbReference type="GeneID" id="76522262"/>
<dbReference type="NCBIfam" id="NF000582">
    <property type="entry name" value="PRK00006.1"/>
    <property type="match status" value="1"/>
</dbReference>
<dbReference type="Pfam" id="PF07977">
    <property type="entry name" value="FabA"/>
    <property type="match status" value="1"/>
</dbReference>
<dbReference type="GO" id="GO:0019171">
    <property type="term" value="F:(3R)-hydroxyacyl-[acyl-carrier-protein] dehydratase activity"/>
    <property type="evidence" value="ECO:0007669"/>
    <property type="project" value="UniProtKB-EC"/>
</dbReference>
<evidence type="ECO:0000256" key="7">
    <source>
        <dbReference type="ARBA" id="ARBA00022556"/>
    </source>
</evidence>
<dbReference type="GO" id="GO:0016020">
    <property type="term" value="C:membrane"/>
    <property type="evidence" value="ECO:0007669"/>
    <property type="project" value="GOC"/>
</dbReference>
<dbReference type="EMBL" id="JAEKCB010000004">
    <property type="protein sequence ID" value="MBJ2118065.1"/>
    <property type="molecule type" value="Genomic_DNA"/>
</dbReference>
<evidence type="ECO:0000256" key="6">
    <source>
        <dbReference type="ARBA" id="ARBA00022516"/>
    </source>
</evidence>
<comment type="function">
    <text evidence="10">Involved in unsaturated fatty acids biosynthesis. Catalyzes the dehydration of short chain beta-hydroxyacyl-ACPs and long chain saturated and unsaturated beta-hydroxyacyl-ACPs.</text>
</comment>
<reference evidence="15" key="1">
    <citation type="submission" date="2015-06" db="EMBL/GenBank/DDBJ databases">
        <authorList>
            <person name="Urmite Genomes"/>
        </authorList>
    </citation>
    <scope>NUCLEOTIDE SEQUENCE [LARGE SCALE GENOMIC DNA]</scope>
    <source>
        <strain evidence="15">CSUR P1867</strain>
    </source>
</reference>
<evidence type="ECO:0000256" key="11">
    <source>
        <dbReference type="ARBA" id="ARBA00029890"/>
    </source>
</evidence>
<dbReference type="SUPFAM" id="SSF54637">
    <property type="entry name" value="Thioesterase/thiol ester dehydrase-isomerase"/>
    <property type="match status" value="1"/>
</dbReference>
<dbReference type="GO" id="GO:0009245">
    <property type="term" value="P:lipid A biosynthetic process"/>
    <property type="evidence" value="ECO:0007669"/>
    <property type="project" value="UniProtKB-KW"/>
</dbReference>
<evidence type="ECO:0000313" key="13">
    <source>
        <dbReference type="EMBL" id="CRL59590.1"/>
    </source>
</evidence>
<evidence type="ECO:0000256" key="2">
    <source>
        <dbReference type="ARBA" id="ARBA00009174"/>
    </source>
</evidence>
<dbReference type="GO" id="GO:0005737">
    <property type="term" value="C:cytoplasm"/>
    <property type="evidence" value="ECO:0007669"/>
    <property type="project" value="UniProtKB-SubCell"/>
</dbReference>
<evidence type="ECO:0000256" key="9">
    <source>
        <dbReference type="ARBA" id="ARBA00023239"/>
    </source>
</evidence>
<name>A0A0G4Q193_9GAMM</name>
<accession>A0A379EK91</accession>
<keyword evidence="6" id="KW-0444">Lipid biosynthesis</keyword>
<evidence type="ECO:0000256" key="10">
    <source>
        <dbReference type="ARBA" id="ARBA00025049"/>
    </source>
</evidence>
<comment type="similarity">
    <text evidence="2">Belongs to the thioester dehydratase family. FabZ subfamily.</text>
</comment>
<keyword evidence="5" id="KW-0963">Cytoplasm</keyword>
<dbReference type="FunFam" id="3.10.129.10:FF:000001">
    <property type="entry name" value="3-hydroxyacyl-[acyl-carrier-protein] dehydratase FabZ"/>
    <property type="match status" value="1"/>
</dbReference>
<evidence type="ECO:0000256" key="3">
    <source>
        <dbReference type="ARBA" id="ARBA00013167"/>
    </source>
</evidence>
<evidence type="ECO:0000313" key="16">
    <source>
        <dbReference type="Proteomes" id="UP000619976"/>
    </source>
</evidence>
<dbReference type="CDD" id="cd01288">
    <property type="entry name" value="FabZ"/>
    <property type="match status" value="1"/>
</dbReference>
<dbReference type="EC" id="4.2.1.59" evidence="3"/>
<evidence type="ECO:0000256" key="12">
    <source>
        <dbReference type="ARBA" id="ARBA00032213"/>
    </source>
</evidence>
<dbReference type="InterPro" id="IPR029069">
    <property type="entry name" value="HotDog_dom_sf"/>
</dbReference>
<sequence>MPISVSEIMEILPHRYPFLLIDQVISKPAELASGKLTAIKNVTTNDTVVFGEFYPPLLLLESMAQASGILAHYYLSPMSEDQRCYFASIKNARFYDVVKAGDQLLIEIQFCRQRRTIVSFSGTVKIGEKIVCTSEFMCARQ</sequence>
<evidence type="ECO:0000256" key="8">
    <source>
        <dbReference type="ARBA" id="ARBA00023098"/>
    </source>
</evidence>
<dbReference type="RefSeq" id="WP_006537564.1">
    <property type="nucleotide sequence ID" value="NZ_CAXOKJ010000006.1"/>
</dbReference>
<keyword evidence="16" id="KW-1185">Reference proteome</keyword>
<evidence type="ECO:0000256" key="5">
    <source>
        <dbReference type="ARBA" id="ARBA00022490"/>
    </source>
</evidence>
<protein>
    <recommendedName>
        <fullName evidence="4">3-hydroxyacyl-[acyl-carrier-protein] dehydratase FabZ</fullName>
        <ecNumber evidence="3">4.2.1.59</ecNumber>
    </recommendedName>
    <alternativeName>
        <fullName evidence="11">(3R)-hydroxymyristoyl-[acyl-carrier-protein] dehydratase</fullName>
    </alternativeName>
    <alternativeName>
        <fullName evidence="12">Beta-hydroxyacyl-ACP dehydratase</fullName>
    </alternativeName>
</protein>